<organism evidence="2 3">
    <name type="scientific">Anthostomella pinea</name>
    <dbReference type="NCBI Taxonomy" id="933095"/>
    <lineage>
        <taxon>Eukaryota</taxon>
        <taxon>Fungi</taxon>
        <taxon>Dikarya</taxon>
        <taxon>Ascomycota</taxon>
        <taxon>Pezizomycotina</taxon>
        <taxon>Sordariomycetes</taxon>
        <taxon>Xylariomycetidae</taxon>
        <taxon>Xylariales</taxon>
        <taxon>Xylariaceae</taxon>
        <taxon>Anthostomella</taxon>
    </lineage>
</organism>
<evidence type="ECO:0000256" key="1">
    <source>
        <dbReference type="SAM" id="MobiDB-lite"/>
    </source>
</evidence>
<feature type="region of interest" description="Disordered" evidence="1">
    <location>
        <begin position="435"/>
        <end position="463"/>
    </location>
</feature>
<dbReference type="AlphaFoldDB" id="A0AAI8W0B5"/>
<dbReference type="GO" id="GO:0033167">
    <property type="term" value="C:ARC complex"/>
    <property type="evidence" value="ECO:0007669"/>
    <property type="project" value="InterPro"/>
</dbReference>
<protein>
    <submittedName>
        <fullName evidence="2">Uu.00g022140.m01.CDS01</fullName>
    </submittedName>
</protein>
<gene>
    <name evidence="2" type="ORF">KHLLAP_LOCUS14563</name>
</gene>
<dbReference type="Proteomes" id="UP001295740">
    <property type="component" value="Unassembled WGS sequence"/>
</dbReference>
<dbReference type="Pfam" id="PF09692">
    <property type="entry name" value="Arb1"/>
    <property type="match status" value="1"/>
</dbReference>
<keyword evidence="3" id="KW-1185">Reference proteome</keyword>
<sequence>MAELSEEAPATAGKDVVDAPVTLVEPVLEEEKKKKKKKKKKGKKTPKSRKNITGFEEFYADAPMTPAEAALEKKQLYDPTRPFADRIEECIQRYRARRRLDEERTQMFNKYLFLGGIDSSPRQFTGMGLDKEGLEEADADQIRSMTAVDFVGNAGSRFYDGTVTEHWEVDFEAIVKGFLSRFIPDLYMHDPKANQTAADLIKNFLNYVLMHDACPEYTENIMAARQVCEIAPTELMYMHELTVELPGPFNIAARILFCDGLVSEMDKPEALGAWFNFRLTVLVWNTINAEAKTKVMQCEDPKSIHVVDTKEQTYMVVDTERPRRKDKKMVEEQLEESGQGGKILPAGFIRVIPTIIAHGYGNLPRPDEVDLDLSEGNEERFILEDVYLAKLENGMKIRMTVCELNVGLRFIKEVHDLRVTFDTFLPQYLMANWKDPVPNERPPPSVNDPDVNERAMQALSLDD</sequence>
<evidence type="ECO:0000313" key="2">
    <source>
        <dbReference type="EMBL" id="CAJ2514095.1"/>
    </source>
</evidence>
<proteinExistence type="predicted"/>
<dbReference type="InterPro" id="IPR018606">
    <property type="entry name" value="Arb1"/>
</dbReference>
<name>A0AAI8W0B5_9PEZI</name>
<accession>A0AAI8W0B5</accession>
<reference evidence="2" key="1">
    <citation type="submission" date="2023-10" db="EMBL/GenBank/DDBJ databases">
        <authorList>
            <person name="Hackl T."/>
        </authorList>
    </citation>
    <scope>NUCLEOTIDE SEQUENCE</scope>
</reference>
<evidence type="ECO:0000313" key="3">
    <source>
        <dbReference type="Proteomes" id="UP001295740"/>
    </source>
</evidence>
<comment type="caution">
    <text evidence="2">The sequence shown here is derived from an EMBL/GenBank/DDBJ whole genome shotgun (WGS) entry which is preliminary data.</text>
</comment>
<dbReference type="EMBL" id="CAUWAG010000020">
    <property type="protein sequence ID" value="CAJ2514095.1"/>
    <property type="molecule type" value="Genomic_DNA"/>
</dbReference>
<dbReference type="GO" id="GO:0031047">
    <property type="term" value="P:regulatory ncRNA-mediated gene silencing"/>
    <property type="evidence" value="ECO:0007669"/>
    <property type="project" value="InterPro"/>
</dbReference>
<feature type="region of interest" description="Disordered" evidence="1">
    <location>
        <begin position="28"/>
        <end position="49"/>
    </location>
</feature>
<feature type="compositionally biased region" description="Basic residues" evidence="1">
    <location>
        <begin position="33"/>
        <end position="49"/>
    </location>
</feature>